<dbReference type="GO" id="GO:0016020">
    <property type="term" value="C:membrane"/>
    <property type="evidence" value="ECO:0007669"/>
    <property type="project" value="TreeGrafter"/>
</dbReference>
<sequence length="537" mass="57689">MAAPPRPPPPRSRSPPPPPLPSRTSRADDGSVANADMEHLIPLVNKLQDALALSSSANEISLPQIAVVGGQSSGKSSVLENIVGKSFLPRGSGIVTRRPLVLQLVNGPDEWGEFLHAPGKKFYDFEAIREEIDADTARVCGSNKGLDGRAIHLKVSSPHVLNLTLIDLPGSTKVPVGDQPDDIGDQIQEMILRYVVKPTCIILAVTPANADLANSDALQIARSVDPTGDRALPCTLGVLTKLDLMDRGTSARDVFTGASGDVPRLKLGYVGVVNRSQADINEKKSIHDARAFERDYFAKSDAYRDLAPTLGTAHLVSRCSELLVQHIRVSLPTLERELAESLAAKRKKLSDFGDQTPDAKRRKLTEALLHFCDRYAALISGAPLPHGGGAHATDELRGGARIEAVFRDVFAAEVDRVAVLDDLSPGEVQTLVRNVHGLGGGLFTPDQAFVQLVQRNVRRLARPATRCVELVHAELVKLVDVAGDFEGIAVFPALRGGLAEIVNGKLRDALDAADATLRTLVDMELARINITHPDFVG</sequence>
<dbReference type="SMART" id="SM00053">
    <property type="entry name" value="DYNc"/>
    <property type="match status" value="1"/>
</dbReference>
<dbReference type="GO" id="GO:0005874">
    <property type="term" value="C:microtubule"/>
    <property type="evidence" value="ECO:0007669"/>
    <property type="project" value="TreeGrafter"/>
</dbReference>
<dbReference type="SUPFAM" id="SSF52540">
    <property type="entry name" value="P-loop containing nucleoside triphosphate hydrolases"/>
    <property type="match status" value="1"/>
</dbReference>
<dbReference type="InterPro" id="IPR022812">
    <property type="entry name" value="Dynamin"/>
</dbReference>
<dbReference type="GeneID" id="20219088"/>
<dbReference type="FunFam" id="3.40.50.300:FF:001027">
    <property type="entry name" value="dynamin-related protein 3A"/>
    <property type="match status" value="1"/>
</dbReference>
<evidence type="ECO:0000259" key="5">
    <source>
        <dbReference type="PROSITE" id="PS51718"/>
    </source>
</evidence>
<keyword evidence="1 3" id="KW-0547">Nucleotide-binding</keyword>
<evidence type="ECO:0000256" key="4">
    <source>
        <dbReference type="SAM" id="MobiDB-lite"/>
    </source>
</evidence>
<dbReference type="PROSITE" id="PS00410">
    <property type="entry name" value="G_DYNAMIN_1"/>
    <property type="match status" value="1"/>
</dbReference>
<dbReference type="KEGG" id="aaf:AURANDRAFT_19109"/>
<evidence type="ECO:0000313" key="7">
    <source>
        <dbReference type="Proteomes" id="UP000002729"/>
    </source>
</evidence>
<dbReference type="InterPro" id="IPR030381">
    <property type="entry name" value="G_DYNAMIN_dom"/>
</dbReference>
<dbReference type="Pfam" id="PF00350">
    <property type="entry name" value="Dynamin_N"/>
    <property type="match status" value="1"/>
</dbReference>
<feature type="compositionally biased region" description="Pro residues" evidence="4">
    <location>
        <begin position="1"/>
        <end position="21"/>
    </location>
</feature>
<dbReference type="RefSeq" id="XP_009032510.1">
    <property type="nucleotide sequence ID" value="XM_009034262.1"/>
</dbReference>
<dbReference type="EMBL" id="GL833120">
    <property type="protein sequence ID" value="EGB12883.1"/>
    <property type="molecule type" value="Genomic_DNA"/>
</dbReference>
<dbReference type="InterPro" id="IPR019762">
    <property type="entry name" value="Dynamin_GTPase_CS"/>
</dbReference>
<feature type="non-terminal residue" evidence="6">
    <location>
        <position position="537"/>
    </location>
</feature>
<proteinExistence type="inferred from homology"/>
<evidence type="ECO:0000256" key="1">
    <source>
        <dbReference type="ARBA" id="ARBA00022741"/>
    </source>
</evidence>
<feature type="domain" description="Dynamin-type G" evidence="5">
    <location>
        <begin position="59"/>
        <end position="332"/>
    </location>
</feature>
<evidence type="ECO:0000256" key="3">
    <source>
        <dbReference type="RuleBase" id="RU003932"/>
    </source>
</evidence>
<dbReference type="PROSITE" id="PS51718">
    <property type="entry name" value="G_DYNAMIN_2"/>
    <property type="match status" value="1"/>
</dbReference>
<reference evidence="6 7" key="1">
    <citation type="journal article" date="2011" name="Proc. Natl. Acad. Sci. U.S.A.">
        <title>Niche of harmful alga Aureococcus anophagefferens revealed through ecogenomics.</title>
        <authorList>
            <person name="Gobler C.J."/>
            <person name="Berry D.L."/>
            <person name="Dyhrman S.T."/>
            <person name="Wilhelm S.W."/>
            <person name="Salamov A."/>
            <person name="Lobanov A.V."/>
            <person name="Zhang Y."/>
            <person name="Collier J.L."/>
            <person name="Wurch L.L."/>
            <person name="Kustka A.B."/>
            <person name="Dill B.D."/>
            <person name="Shah M."/>
            <person name="VerBerkmoes N.C."/>
            <person name="Kuo A."/>
            <person name="Terry A."/>
            <person name="Pangilinan J."/>
            <person name="Lindquist E.A."/>
            <person name="Lucas S."/>
            <person name="Paulsen I.T."/>
            <person name="Hattenrath-Lehmann T.K."/>
            <person name="Talmage S.C."/>
            <person name="Walker E.A."/>
            <person name="Koch F."/>
            <person name="Burson A.M."/>
            <person name="Marcoval M.A."/>
            <person name="Tang Y.Z."/>
            <person name="Lecleir G.R."/>
            <person name="Coyne K.J."/>
            <person name="Berg G.M."/>
            <person name="Bertrand E.M."/>
            <person name="Saito M.A."/>
            <person name="Gladyshev V.N."/>
            <person name="Grigoriev I.V."/>
        </authorList>
    </citation>
    <scope>NUCLEOTIDE SEQUENCE [LARGE SCALE GENOMIC DNA]</scope>
    <source>
        <strain evidence="7">CCMP 1984</strain>
    </source>
</reference>
<dbReference type="InParanoid" id="F0XWY9"/>
<dbReference type="OMA" id="IQRRKEC"/>
<keyword evidence="7" id="KW-1185">Reference proteome</keyword>
<dbReference type="GO" id="GO:0005525">
    <property type="term" value="F:GTP binding"/>
    <property type="evidence" value="ECO:0007669"/>
    <property type="project" value="UniProtKB-KW"/>
</dbReference>
<dbReference type="PANTHER" id="PTHR11566">
    <property type="entry name" value="DYNAMIN"/>
    <property type="match status" value="1"/>
</dbReference>
<dbReference type="Gene3D" id="1.20.120.1240">
    <property type="entry name" value="Dynamin, middle domain"/>
    <property type="match status" value="1"/>
</dbReference>
<dbReference type="InterPro" id="IPR027417">
    <property type="entry name" value="P-loop_NTPase"/>
</dbReference>
<dbReference type="CDD" id="cd08771">
    <property type="entry name" value="DLP_1"/>
    <property type="match status" value="1"/>
</dbReference>
<dbReference type="AlphaFoldDB" id="F0XWY9"/>
<evidence type="ECO:0000313" key="6">
    <source>
        <dbReference type="EMBL" id="EGB12883.1"/>
    </source>
</evidence>
<keyword evidence="2 3" id="KW-0342">GTP-binding</keyword>
<comment type="similarity">
    <text evidence="3">Belongs to the TRAFAC class dynamin-like GTPase superfamily. Dynamin/Fzo/YdjA family.</text>
</comment>
<dbReference type="OrthoDB" id="5061070at2759"/>
<name>F0XWY9_AURAN</name>
<dbReference type="GO" id="GO:0005737">
    <property type="term" value="C:cytoplasm"/>
    <property type="evidence" value="ECO:0007669"/>
    <property type="project" value="TreeGrafter"/>
</dbReference>
<dbReference type="Gene3D" id="3.40.50.300">
    <property type="entry name" value="P-loop containing nucleotide triphosphate hydrolases"/>
    <property type="match status" value="1"/>
</dbReference>
<dbReference type="Proteomes" id="UP000002729">
    <property type="component" value="Unassembled WGS sequence"/>
</dbReference>
<accession>F0XWY9</accession>
<gene>
    <name evidence="6" type="ORF">AURANDRAFT_19109</name>
</gene>
<evidence type="ECO:0000256" key="2">
    <source>
        <dbReference type="ARBA" id="ARBA00023134"/>
    </source>
</evidence>
<protein>
    <recommendedName>
        <fullName evidence="5">Dynamin-type G domain-containing protein</fullName>
    </recommendedName>
</protein>
<dbReference type="GO" id="GO:0008017">
    <property type="term" value="F:microtubule binding"/>
    <property type="evidence" value="ECO:0007669"/>
    <property type="project" value="TreeGrafter"/>
</dbReference>
<dbReference type="InterPro" id="IPR001401">
    <property type="entry name" value="Dynamin_GTPase"/>
</dbReference>
<organism evidence="7">
    <name type="scientific">Aureococcus anophagefferens</name>
    <name type="common">Harmful bloom alga</name>
    <dbReference type="NCBI Taxonomy" id="44056"/>
    <lineage>
        <taxon>Eukaryota</taxon>
        <taxon>Sar</taxon>
        <taxon>Stramenopiles</taxon>
        <taxon>Ochrophyta</taxon>
        <taxon>Pelagophyceae</taxon>
        <taxon>Pelagomonadales</taxon>
        <taxon>Pelagomonadaceae</taxon>
        <taxon>Aureococcus</taxon>
    </lineage>
</organism>
<dbReference type="FunCoup" id="F0XWY9">
    <property type="interactions" value="438"/>
</dbReference>
<dbReference type="PRINTS" id="PR00195">
    <property type="entry name" value="DYNAMIN"/>
</dbReference>
<dbReference type="GO" id="GO:0003924">
    <property type="term" value="F:GTPase activity"/>
    <property type="evidence" value="ECO:0007669"/>
    <property type="project" value="InterPro"/>
</dbReference>
<dbReference type="InterPro" id="IPR045063">
    <property type="entry name" value="Dynamin_N"/>
</dbReference>
<dbReference type="InterPro" id="IPR000375">
    <property type="entry name" value="Dynamin_stalk"/>
</dbReference>
<dbReference type="Pfam" id="PF01031">
    <property type="entry name" value="Dynamin_M"/>
    <property type="match status" value="1"/>
</dbReference>
<feature type="region of interest" description="Disordered" evidence="4">
    <location>
        <begin position="1"/>
        <end position="30"/>
    </location>
</feature>
<dbReference type="eggNOG" id="KOG0446">
    <property type="taxonomic scope" value="Eukaryota"/>
</dbReference>